<dbReference type="PANTHER" id="PTHR47150">
    <property type="entry name" value="OS12G0169200 PROTEIN"/>
    <property type="match status" value="1"/>
</dbReference>
<dbReference type="InterPro" id="IPR006912">
    <property type="entry name" value="Harbinger_derived_prot"/>
</dbReference>
<accession>Q84SF3</accession>
<dbReference type="Proteomes" id="UP000817658">
    <property type="component" value="Chromosome 1"/>
</dbReference>
<sequence>MPSSSVCPLPMAAKTNIGLQHDFEEWGQFTRGDYKVPTIILEVVASHDLWIWHAFFGVAGSNNDINVLNQSPLFLEQVRGEAPRVHFFVNGNEYNNGYYLADGIYPDWASFMKSISLPQTEKHKLFAERQEGARKDVEQAFGVLQARFNIVRCPVKKWKRKSVGKIMLACVILPNMIVEDEREDAICDIDLNRIPRTSIVLPPEVTSGDNPCFTDVLRRKSAIRACSVHTQLITDLIEHIWRRNMLCSVCPNHGAALLKEILVDMVCEYAIGTTGYKDAIHS</sequence>
<dbReference type="Pfam" id="PF04827">
    <property type="entry name" value="Plant_tran"/>
    <property type="match status" value="1"/>
</dbReference>
<dbReference type="PANTHER" id="PTHR47150:SF6">
    <property type="entry name" value="OS01G0872900 PROTEIN"/>
    <property type="match status" value="1"/>
</dbReference>
<keyword evidence="1" id="KW-0689">Ribosomal protein</keyword>
<evidence type="ECO:0000313" key="1">
    <source>
        <dbReference type="EMBL" id="BAC57632.1"/>
    </source>
</evidence>
<dbReference type="EMBL" id="AP003228">
    <property type="protein sequence ID" value="BAC57632.1"/>
    <property type="molecule type" value="Genomic_DNA"/>
</dbReference>
<dbReference type="AlphaFoldDB" id="Q84SF3"/>
<reference evidence="1" key="1">
    <citation type="journal article" date="2002" name="Nature">
        <title>The genome sequence and structure of rice chromosome 1.</title>
        <authorList>
            <person name="Sasaki T."/>
            <person name="Matsumoto T."/>
            <person name="Yamamoto K."/>
            <person name="Sakata K."/>
            <person name="Baba T."/>
            <person name="Katayose Y."/>
            <person name="Wu J."/>
            <person name="Niimura Y."/>
            <person name="Cheng Z."/>
            <person name="Nagamura Y."/>
            <person name="Antonio B.A."/>
            <person name="Kanamori H."/>
            <person name="Hosokawa S."/>
            <person name="Masukawa M."/>
            <person name="Arikawa K."/>
            <person name="Chiden Y."/>
            <person name="Hayashi M."/>
            <person name="Okamoto M."/>
            <person name="Ando T."/>
            <person name="Aoki H."/>
            <person name="Arita K."/>
            <person name="Hamada M."/>
            <person name="Harada C."/>
            <person name="Hijishita S."/>
            <person name="Honda M."/>
            <person name="Ichikawa Y."/>
            <person name="Idonuma A."/>
            <person name="Iijima M."/>
            <person name="Ikeda M."/>
            <person name="Ikeno M."/>
            <person name="Itoh S."/>
            <person name="Itoh T."/>
            <person name="Itoh Y."/>
            <person name="Itoh Y."/>
            <person name="Iwabuchi A."/>
            <person name="Kamiya K."/>
            <person name="Karasawa W."/>
            <person name="Katagiri S."/>
            <person name="Kikuta A."/>
            <person name="Kobayashi N."/>
            <person name="Kono I."/>
            <person name="Machita K."/>
            <person name="Maehara T."/>
            <person name="Mizuno H."/>
            <person name="Mizubayashi T."/>
            <person name="Mukai Y."/>
            <person name="Nagasaki H."/>
            <person name="Nakashima M."/>
            <person name="Nakama Y."/>
            <person name="Nakamichi Y."/>
            <person name="Nakamura M."/>
            <person name="Namiki N."/>
            <person name="Negishi M."/>
            <person name="Ohta I."/>
            <person name="Ono N."/>
            <person name="Saji S."/>
            <person name="Sakai K."/>
            <person name="Shibata M."/>
            <person name="Shimokawa T."/>
            <person name="Shomura A."/>
            <person name="Song J."/>
            <person name="Takazaki Y."/>
            <person name="Terasawa K."/>
            <person name="Tsuji K."/>
            <person name="Waki K."/>
            <person name="Yamagata H."/>
            <person name="Yamane H."/>
            <person name="Yoshiki S."/>
            <person name="Yoshihara R."/>
            <person name="Yukawa K."/>
            <person name="Zhong H."/>
            <person name="Iwama H."/>
            <person name="Endo T."/>
            <person name="Ito H."/>
            <person name="Hahn J.H."/>
            <person name="Kim H.I."/>
            <person name="Eun M.Y."/>
            <person name="Yano M."/>
            <person name="Jiang J."/>
            <person name="Gojobori T."/>
        </authorList>
    </citation>
    <scope>NUCLEOTIDE SEQUENCE [LARGE SCALE GENOMIC DNA]</scope>
</reference>
<organism evidence="1">
    <name type="scientific">Oryza sativa subsp. japonica</name>
    <name type="common">Rice</name>
    <dbReference type="NCBI Taxonomy" id="39947"/>
    <lineage>
        <taxon>Eukaryota</taxon>
        <taxon>Viridiplantae</taxon>
        <taxon>Streptophyta</taxon>
        <taxon>Embryophyta</taxon>
        <taxon>Tracheophyta</taxon>
        <taxon>Spermatophyta</taxon>
        <taxon>Magnoliopsida</taxon>
        <taxon>Liliopsida</taxon>
        <taxon>Poales</taxon>
        <taxon>Poaceae</taxon>
        <taxon>BOP clade</taxon>
        <taxon>Oryzoideae</taxon>
        <taxon>Oryzeae</taxon>
        <taxon>Oryzinae</taxon>
        <taxon>Oryza</taxon>
        <taxon>Oryza sativa</taxon>
    </lineage>
</organism>
<protein>
    <submittedName>
        <fullName evidence="1">Ribosomal protein-like</fullName>
    </submittedName>
</protein>
<dbReference type="GO" id="GO:0005840">
    <property type="term" value="C:ribosome"/>
    <property type="evidence" value="ECO:0007669"/>
    <property type="project" value="UniProtKB-KW"/>
</dbReference>
<gene>
    <name evidence="1" type="primary">P0020E09.16</name>
</gene>
<proteinExistence type="predicted"/>
<name>Q84SF3_ORYSJ</name>
<keyword evidence="1" id="KW-0687">Ribonucleoprotein</keyword>